<gene>
    <name evidence="1" type="ORF">K0M31_014298</name>
</gene>
<accession>A0AA40KU12</accession>
<dbReference type="Proteomes" id="UP001177670">
    <property type="component" value="Unassembled WGS sequence"/>
</dbReference>
<comment type="caution">
    <text evidence="1">The sequence shown here is derived from an EMBL/GenBank/DDBJ whole genome shotgun (WGS) entry which is preliminary data.</text>
</comment>
<evidence type="ECO:0000313" key="2">
    <source>
        <dbReference type="Proteomes" id="UP001177670"/>
    </source>
</evidence>
<name>A0AA40KU12_9HYME</name>
<keyword evidence="2" id="KW-1185">Reference proteome</keyword>
<dbReference type="EMBL" id="JAHYIQ010000004">
    <property type="protein sequence ID" value="KAK1132930.1"/>
    <property type="molecule type" value="Genomic_DNA"/>
</dbReference>
<dbReference type="AlphaFoldDB" id="A0AA40KU12"/>
<organism evidence="1 2">
    <name type="scientific">Melipona bicolor</name>
    <dbReference type="NCBI Taxonomy" id="60889"/>
    <lineage>
        <taxon>Eukaryota</taxon>
        <taxon>Metazoa</taxon>
        <taxon>Ecdysozoa</taxon>
        <taxon>Arthropoda</taxon>
        <taxon>Hexapoda</taxon>
        <taxon>Insecta</taxon>
        <taxon>Pterygota</taxon>
        <taxon>Neoptera</taxon>
        <taxon>Endopterygota</taxon>
        <taxon>Hymenoptera</taxon>
        <taxon>Apocrita</taxon>
        <taxon>Aculeata</taxon>
        <taxon>Apoidea</taxon>
        <taxon>Anthophila</taxon>
        <taxon>Apidae</taxon>
        <taxon>Melipona</taxon>
    </lineage>
</organism>
<reference evidence="1" key="1">
    <citation type="submission" date="2021-10" db="EMBL/GenBank/DDBJ databases">
        <title>Melipona bicolor Genome sequencing and assembly.</title>
        <authorList>
            <person name="Araujo N.S."/>
            <person name="Arias M.C."/>
        </authorList>
    </citation>
    <scope>NUCLEOTIDE SEQUENCE</scope>
    <source>
        <strain evidence="1">USP_2M_L1-L4_2017</strain>
        <tissue evidence="1">Whole body</tissue>
    </source>
</reference>
<proteinExistence type="predicted"/>
<sequence length="185" mass="21453">MDVRESMNLTFGPTAGDRYISSDKFENAFSLGKPDFPSIIDEFYDDISLLVPVVAADLPGRKAKDEEPALQWRCPRYKCSPRWDLKITEIKDPLQRVQRFSERLLTTSRHDRLDEDNVQIRQRDSPSLKLSRETWQQLHENTRSSNRTLDNDQLVIAQLDEVLLKSVTKVRERHEADVTAAVIIE</sequence>
<evidence type="ECO:0000313" key="1">
    <source>
        <dbReference type="EMBL" id="KAK1132930.1"/>
    </source>
</evidence>
<protein>
    <submittedName>
        <fullName evidence="1">Uncharacterized protein</fullName>
    </submittedName>
</protein>